<dbReference type="EMBL" id="BLTE01000018">
    <property type="protein sequence ID" value="GFK95504.1"/>
    <property type="molecule type" value="Genomic_DNA"/>
</dbReference>
<keyword evidence="1" id="KW-0676">Redox-active center</keyword>
<dbReference type="PANTHER" id="PTHR42852:SF13">
    <property type="entry name" value="PROTEIN DIPZ"/>
    <property type="match status" value="1"/>
</dbReference>
<reference evidence="4 5" key="2">
    <citation type="submission" date="2020-05" db="EMBL/GenBank/DDBJ databases">
        <title>Draft genome sequence of Desulfovibrio sp. strainFSS-1.</title>
        <authorList>
            <person name="Shimoshige H."/>
            <person name="Kobayashi H."/>
            <person name="Maekawa T."/>
        </authorList>
    </citation>
    <scope>NUCLEOTIDE SEQUENCE [LARGE SCALE GENOMIC DNA]</scope>
    <source>
        <strain evidence="4 5">SIID29052-01</strain>
    </source>
</reference>
<dbReference type="PROSITE" id="PS00194">
    <property type="entry name" value="THIOREDOXIN_1"/>
    <property type="match status" value="1"/>
</dbReference>
<dbReference type="SUPFAM" id="SSF52833">
    <property type="entry name" value="Thioredoxin-like"/>
    <property type="match status" value="1"/>
</dbReference>
<feature type="chain" id="PRO_5028968921" evidence="2">
    <location>
        <begin position="22"/>
        <end position="157"/>
    </location>
</feature>
<proteinExistence type="predicted"/>
<dbReference type="InterPro" id="IPR036249">
    <property type="entry name" value="Thioredoxin-like_sf"/>
</dbReference>
<organism evidence="4 5">
    <name type="scientific">Fundidesulfovibrio magnetotacticus</name>
    <dbReference type="NCBI Taxonomy" id="2730080"/>
    <lineage>
        <taxon>Bacteria</taxon>
        <taxon>Pseudomonadati</taxon>
        <taxon>Thermodesulfobacteriota</taxon>
        <taxon>Desulfovibrionia</taxon>
        <taxon>Desulfovibrionales</taxon>
        <taxon>Desulfovibrionaceae</taxon>
        <taxon>Fundidesulfovibrio</taxon>
    </lineage>
</organism>
<dbReference type="GO" id="GO:0016491">
    <property type="term" value="F:oxidoreductase activity"/>
    <property type="evidence" value="ECO:0007669"/>
    <property type="project" value="InterPro"/>
</dbReference>
<dbReference type="AlphaFoldDB" id="A0A6V8LUT4"/>
<feature type="signal peptide" evidence="2">
    <location>
        <begin position="1"/>
        <end position="21"/>
    </location>
</feature>
<feature type="domain" description="Thioredoxin" evidence="3">
    <location>
        <begin position="13"/>
        <end position="156"/>
    </location>
</feature>
<dbReference type="PROSITE" id="PS51352">
    <property type="entry name" value="THIOREDOXIN_2"/>
    <property type="match status" value="1"/>
</dbReference>
<dbReference type="CDD" id="cd02966">
    <property type="entry name" value="TlpA_like_family"/>
    <property type="match status" value="1"/>
</dbReference>
<dbReference type="PANTHER" id="PTHR42852">
    <property type="entry name" value="THIOL:DISULFIDE INTERCHANGE PROTEIN DSBE"/>
    <property type="match status" value="1"/>
</dbReference>
<evidence type="ECO:0000256" key="1">
    <source>
        <dbReference type="ARBA" id="ARBA00023284"/>
    </source>
</evidence>
<sequence length="157" mass="17498">MTKLFRSAFLAALLTVSIVPATLAQTGDQPLSSQEVLRLVSQARGKVVVINFWASWCGPCRQEVPELIDLRKRLSPDKVLILGLSLDQDPSQYQNFIARAKFNYPVHLTKPDVAQAYSIRSIPRTVVYSPKGELVHSQEGYMPGAQLERIIQKHLGA</sequence>
<dbReference type="Proteomes" id="UP000494245">
    <property type="component" value="Unassembled WGS sequence"/>
</dbReference>
<dbReference type="InterPro" id="IPR050553">
    <property type="entry name" value="Thioredoxin_ResA/DsbE_sf"/>
</dbReference>
<dbReference type="Gene3D" id="3.40.30.10">
    <property type="entry name" value="Glutaredoxin"/>
    <property type="match status" value="1"/>
</dbReference>
<dbReference type="RefSeq" id="WP_173086564.1">
    <property type="nucleotide sequence ID" value="NZ_BLTE01000018.1"/>
</dbReference>
<evidence type="ECO:0000313" key="5">
    <source>
        <dbReference type="Proteomes" id="UP000494245"/>
    </source>
</evidence>
<dbReference type="InterPro" id="IPR000866">
    <property type="entry name" value="AhpC/TSA"/>
</dbReference>
<reference evidence="4 5" key="1">
    <citation type="submission" date="2020-04" db="EMBL/GenBank/DDBJ databases">
        <authorList>
            <consortium name="Desulfovibrio sp. FSS-1 genome sequencing consortium"/>
            <person name="Shimoshige H."/>
            <person name="Kobayashi H."/>
            <person name="Maekawa T."/>
        </authorList>
    </citation>
    <scope>NUCLEOTIDE SEQUENCE [LARGE SCALE GENOMIC DNA]</scope>
    <source>
        <strain evidence="4 5">SIID29052-01</strain>
    </source>
</reference>
<comment type="caution">
    <text evidence="4">The sequence shown here is derived from an EMBL/GenBank/DDBJ whole genome shotgun (WGS) entry which is preliminary data.</text>
</comment>
<dbReference type="InterPro" id="IPR013766">
    <property type="entry name" value="Thioredoxin_domain"/>
</dbReference>
<name>A0A6V8LUT4_9BACT</name>
<gene>
    <name evidence="4" type="primary">resA_2</name>
    <name evidence="4" type="ORF">NNJEOMEG_03369</name>
</gene>
<keyword evidence="2" id="KW-0732">Signal</keyword>
<accession>A0A6V8LUT4</accession>
<dbReference type="GO" id="GO:0016209">
    <property type="term" value="F:antioxidant activity"/>
    <property type="evidence" value="ECO:0007669"/>
    <property type="project" value="InterPro"/>
</dbReference>
<dbReference type="Pfam" id="PF00578">
    <property type="entry name" value="AhpC-TSA"/>
    <property type="match status" value="1"/>
</dbReference>
<protein>
    <submittedName>
        <fullName evidence="4">Thiol-disulfide oxidoreductase ResA</fullName>
    </submittedName>
</protein>
<evidence type="ECO:0000259" key="3">
    <source>
        <dbReference type="PROSITE" id="PS51352"/>
    </source>
</evidence>
<evidence type="ECO:0000256" key="2">
    <source>
        <dbReference type="SAM" id="SignalP"/>
    </source>
</evidence>
<keyword evidence="5" id="KW-1185">Reference proteome</keyword>
<dbReference type="InterPro" id="IPR017937">
    <property type="entry name" value="Thioredoxin_CS"/>
</dbReference>
<evidence type="ECO:0000313" key="4">
    <source>
        <dbReference type="EMBL" id="GFK95504.1"/>
    </source>
</evidence>